<keyword evidence="6" id="KW-0460">Magnesium</keyword>
<feature type="transmembrane region" description="Helical" evidence="12">
    <location>
        <begin position="293"/>
        <end position="313"/>
    </location>
</feature>
<evidence type="ECO:0000256" key="3">
    <source>
        <dbReference type="ARBA" id="ARBA00022448"/>
    </source>
</evidence>
<evidence type="ECO:0000313" key="14">
    <source>
        <dbReference type="Proteomes" id="UP000245695"/>
    </source>
</evidence>
<accession>A0A2P2BRA2</accession>
<dbReference type="KEGG" id="rhom:FRIFI_1341"/>
<organism evidence="13 14">
    <name type="scientific">Romboutsia hominis</name>
    <dbReference type="NCBI Taxonomy" id="1507512"/>
    <lineage>
        <taxon>Bacteria</taxon>
        <taxon>Bacillati</taxon>
        <taxon>Bacillota</taxon>
        <taxon>Clostridia</taxon>
        <taxon>Peptostreptococcales</taxon>
        <taxon>Peptostreptococcaceae</taxon>
        <taxon>Romboutsia</taxon>
    </lineage>
</organism>
<dbReference type="SUPFAM" id="SSF144083">
    <property type="entry name" value="Magnesium transport protein CorA, transmembrane region"/>
    <property type="match status" value="1"/>
</dbReference>
<dbReference type="Proteomes" id="UP000245695">
    <property type="component" value="Chromosome 1"/>
</dbReference>
<dbReference type="GO" id="GO:0015095">
    <property type="term" value="F:magnesium ion transmembrane transporter activity"/>
    <property type="evidence" value="ECO:0007669"/>
    <property type="project" value="TreeGrafter"/>
</dbReference>
<dbReference type="RefSeq" id="WP_092925835.1">
    <property type="nucleotide sequence ID" value="NZ_FJTZ01000012.1"/>
</dbReference>
<keyword evidence="4" id="KW-1003">Cell membrane</keyword>
<dbReference type="GO" id="GO:0005886">
    <property type="term" value="C:plasma membrane"/>
    <property type="evidence" value="ECO:0007669"/>
    <property type="project" value="UniProtKB-SubCell"/>
</dbReference>
<evidence type="ECO:0000256" key="7">
    <source>
        <dbReference type="ARBA" id="ARBA00022989"/>
    </source>
</evidence>
<comment type="catalytic activity">
    <reaction evidence="10">
        <text>Mg(2+)(in) = Mg(2+)(out)</text>
        <dbReference type="Rhea" id="RHEA:29827"/>
        <dbReference type="ChEBI" id="CHEBI:18420"/>
    </reaction>
</comment>
<comment type="function">
    <text evidence="11">Mediates influx of magnesium ions. Alternates between open and closed states. Activated by low cytoplasmic Mg(2+) levels. Inactive when cytoplasmic Mg(2+) levels are high.</text>
</comment>
<proteinExistence type="inferred from homology"/>
<keyword evidence="3" id="KW-0813">Transport</keyword>
<dbReference type="GO" id="GO:0000287">
    <property type="term" value="F:magnesium ion binding"/>
    <property type="evidence" value="ECO:0007669"/>
    <property type="project" value="TreeGrafter"/>
</dbReference>
<evidence type="ECO:0000256" key="8">
    <source>
        <dbReference type="ARBA" id="ARBA00023065"/>
    </source>
</evidence>
<dbReference type="Gene3D" id="3.30.460.20">
    <property type="entry name" value="CorA soluble domain-like"/>
    <property type="match status" value="1"/>
</dbReference>
<dbReference type="AlphaFoldDB" id="A0A2P2BRA2"/>
<evidence type="ECO:0000256" key="1">
    <source>
        <dbReference type="ARBA" id="ARBA00004651"/>
    </source>
</evidence>
<gene>
    <name evidence="13" type="ORF">FRIFI_1341</name>
</gene>
<evidence type="ECO:0000256" key="2">
    <source>
        <dbReference type="ARBA" id="ARBA00009765"/>
    </source>
</evidence>
<dbReference type="GO" id="GO:0050897">
    <property type="term" value="F:cobalt ion binding"/>
    <property type="evidence" value="ECO:0007669"/>
    <property type="project" value="TreeGrafter"/>
</dbReference>
<reference evidence="13 14" key="1">
    <citation type="submission" date="2014-09" db="EMBL/GenBank/DDBJ databases">
        <authorList>
            <person name="Hornung B.V."/>
        </authorList>
    </citation>
    <scope>NUCLEOTIDE SEQUENCE [LARGE SCALE GENOMIC DNA]</scope>
    <source>
        <strain evidence="13 14">FRIFI</strain>
    </source>
</reference>
<keyword evidence="8" id="KW-0406">Ion transport</keyword>
<evidence type="ECO:0000256" key="4">
    <source>
        <dbReference type="ARBA" id="ARBA00022475"/>
    </source>
</evidence>
<comment type="subcellular location">
    <subcellularLocation>
        <location evidence="1">Cell membrane</location>
        <topology evidence="1">Multi-pass membrane protein</topology>
    </subcellularLocation>
</comment>
<evidence type="ECO:0000256" key="6">
    <source>
        <dbReference type="ARBA" id="ARBA00022842"/>
    </source>
</evidence>
<comment type="similarity">
    <text evidence="2">Belongs to the CorA metal ion transporter (MIT) (TC 1.A.35) family.</text>
</comment>
<protein>
    <submittedName>
        <fullName evidence="13">Mg2+ transporter protein, CorA-like/Zinc transport protein ZntB</fullName>
    </submittedName>
</protein>
<feature type="transmembrane region" description="Helical" evidence="12">
    <location>
        <begin position="262"/>
        <end position="281"/>
    </location>
</feature>
<dbReference type="EMBL" id="LN650648">
    <property type="protein sequence ID" value="CEI72876.1"/>
    <property type="molecule type" value="Genomic_DNA"/>
</dbReference>
<dbReference type="Gene3D" id="1.20.58.340">
    <property type="entry name" value="Magnesium transport protein CorA, transmembrane region"/>
    <property type="match status" value="2"/>
</dbReference>
<sequence length="319" mass="37528">MYILNLDTRDKYDNFTEGFYNKNNSYIILSDPKQLNLLKNILEIDEITFNDCLKFDENIKLDLFDNYDFLSINTFEIMNNDIYVEEINIYLSENFVLVICNEENFIFEFVKNIITNNIKLNNTSNIVILFNINYLILKNIIMHQFEILEKIEDIILKLEDDILENAIDEHVIKINHIRGITRSIVKNTRPLLYIGDRILKENIRYLKYSDIRKQNLENFQSIDFGIEKLYSFSLSTRELADKLLDIYSSQVAEKTNSLITKLTLLTAISSPLTIITGIYGMNFRFMPELDFVYAYPIVITVMIIIVIIGILIFKLKNLL</sequence>
<name>A0A2P2BRA2_9FIRM</name>
<evidence type="ECO:0000256" key="9">
    <source>
        <dbReference type="ARBA" id="ARBA00023136"/>
    </source>
</evidence>
<keyword evidence="5 12" id="KW-0812">Transmembrane</keyword>
<dbReference type="FunFam" id="1.20.58.340:FF:000004">
    <property type="entry name" value="Magnesium transport protein CorA"/>
    <property type="match status" value="1"/>
</dbReference>
<keyword evidence="7 12" id="KW-1133">Transmembrane helix</keyword>
<keyword evidence="14" id="KW-1185">Reference proteome</keyword>
<evidence type="ECO:0000256" key="11">
    <source>
        <dbReference type="ARBA" id="ARBA00045497"/>
    </source>
</evidence>
<dbReference type="InterPro" id="IPR045863">
    <property type="entry name" value="CorA_TM1_TM2"/>
</dbReference>
<dbReference type="SUPFAM" id="SSF143865">
    <property type="entry name" value="CorA soluble domain-like"/>
    <property type="match status" value="1"/>
</dbReference>
<dbReference type="GO" id="GO:0015087">
    <property type="term" value="F:cobalt ion transmembrane transporter activity"/>
    <property type="evidence" value="ECO:0007669"/>
    <property type="project" value="TreeGrafter"/>
</dbReference>
<dbReference type="InterPro" id="IPR002523">
    <property type="entry name" value="MgTranspt_CorA/ZnTranspt_ZntB"/>
</dbReference>
<evidence type="ECO:0000256" key="12">
    <source>
        <dbReference type="SAM" id="Phobius"/>
    </source>
</evidence>
<dbReference type="Pfam" id="PF01544">
    <property type="entry name" value="CorA"/>
    <property type="match status" value="1"/>
</dbReference>
<dbReference type="PANTHER" id="PTHR46494">
    <property type="entry name" value="CORA FAMILY METAL ION TRANSPORTER (EUROFUNG)"/>
    <property type="match status" value="1"/>
</dbReference>
<evidence type="ECO:0000256" key="10">
    <source>
        <dbReference type="ARBA" id="ARBA00034269"/>
    </source>
</evidence>
<dbReference type="InterPro" id="IPR045861">
    <property type="entry name" value="CorA_cytoplasmic_dom"/>
</dbReference>
<evidence type="ECO:0000256" key="5">
    <source>
        <dbReference type="ARBA" id="ARBA00022692"/>
    </source>
</evidence>
<evidence type="ECO:0000313" key="13">
    <source>
        <dbReference type="EMBL" id="CEI72876.1"/>
    </source>
</evidence>
<dbReference type="PANTHER" id="PTHR46494:SF1">
    <property type="entry name" value="CORA FAMILY METAL ION TRANSPORTER (EUROFUNG)"/>
    <property type="match status" value="1"/>
</dbReference>
<keyword evidence="9 12" id="KW-0472">Membrane</keyword>